<evidence type="ECO:0000313" key="9">
    <source>
        <dbReference type="Proteomes" id="UP000183920"/>
    </source>
</evidence>
<comment type="similarity">
    <text evidence="1">Belongs to the acetyltransferase family. GNAT subfamily.</text>
</comment>
<protein>
    <recommendedName>
        <fullName evidence="7">N-acetyltransferase domain-containing protein</fullName>
    </recommendedName>
</protein>
<organism evidence="8 9">
    <name type="scientific">Proteus penneri</name>
    <dbReference type="NCBI Taxonomy" id="102862"/>
    <lineage>
        <taxon>Bacteria</taxon>
        <taxon>Pseudomonadati</taxon>
        <taxon>Pseudomonadota</taxon>
        <taxon>Gammaproteobacteria</taxon>
        <taxon>Enterobacterales</taxon>
        <taxon>Morganellaceae</taxon>
        <taxon>Proteus</taxon>
    </lineage>
</organism>
<evidence type="ECO:0000256" key="3">
    <source>
        <dbReference type="ARBA" id="ARBA00022649"/>
    </source>
</evidence>
<dbReference type="RefSeq" id="WP_072063105.1">
    <property type="nucleotide sequence ID" value="NZ_CVRY01000002.1"/>
</dbReference>
<keyword evidence="2" id="KW-0678">Repressor</keyword>
<name>A0A0G4Q362_9GAMM</name>
<feature type="domain" description="N-acetyltransferase" evidence="7">
    <location>
        <begin position="44"/>
        <end position="146"/>
    </location>
</feature>
<accession>A0A0G4Q362</accession>
<evidence type="ECO:0000313" key="8">
    <source>
        <dbReference type="EMBL" id="CRL60288.1"/>
    </source>
</evidence>
<sequence>MGKVTAPEPLSSSHEVANFDSSEIVLDNWIKQRGLKNQLLGASRTFVVCKENSHHVVGYYSLATGSVNHTDATNTIRRNMPDPIPVIILARLAVDISFHGKGLGADLLRDAVLRCYHVAENIGVKAIMVHALTENAKQFYLHNGFKASSTQKNTLFLTLKK</sequence>
<dbReference type="Pfam" id="PF13508">
    <property type="entry name" value="Acetyltransf_7"/>
    <property type="match status" value="1"/>
</dbReference>
<comment type="catalytic activity">
    <reaction evidence="6">
        <text>glycyl-tRNA(Gly) + acetyl-CoA = N-acetylglycyl-tRNA(Gly) + CoA + H(+)</text>
        <dbReference type="Rhea" id="RHEA:81867"/>
        <dbReference type="Rhea" id="RHEA-COMP:9683"/>
        <dbReference type="Rhea" id="RHEA-COMP:19766"/>
        <dbReference type="ChEBI" id="CHEBI:15378"/>
        <dbReference type="ChEBI" id="CHEBI:57287"/>
        <dbReference type="ChEBI" id="CHEBI:57288"/>
        <dbReference type="ChEBI" id="CHEBI:78522"/>
        <dbReference type="ChEBI" id="CHEBI:232036"/>
    </reaction>
</comment>
<dbReference type="AlphaFoldDB" id="A0A0G4Q362"/>
<evidence type="ECO:0000256" key="5">
    <source>
        <dbReference type="ARBA" id="ARBA00023315"/>
    </source>
</evidence>
<keyword evidence="4" id="KW-0808">Transferase</keyword>
<dbReference type="EMBL" id="CVRY01000002">
    <property type="protein sequence ID" value="CRL60288.1"/>
    <property type="molecule type" value="Genomic_DNA"/>
</dbReference>
<evidence type="ECO:0000256" key="2">
    <source>
        <dbReference type="ARBA" id="ARBA00022491"/>
    </source>
</evidence>
<evidence type="ECO:0000256" key="6">
    <source>
        <dbReference type="ARBA" id="ARBA00049880"/>
    </source>
</evidence>
<evidence type="ECO:0000256" key="1">
    <source>
        <dbReference type="ARBA" id="ARBA00009342"/>
    </source>
</evidence>
<dbReference type="InterPro" id="IPR016181">
    <property type="entry name" value="Acyl_CoA_acyltransferase"/>
</dbReference>
<gene>
    <name evidence="8" type="ORF">BN1804_00860</name>
</gene>
<dbReference type="PANTHER" id="PTHR36449">
    <property type="entry name" value="ACETYLTRANSFERASE-RELATED"/>
    <property type="match status" value="1"/>
</dbReference>
<keyword evidence="3" id="KW-1277">Toxin-antitoxin system</keyword>
<keyword evidence="5" id="KW-0012">Acyltransferase</keyword>
<dbReference type="Proteomes" id="UP000183920">
    <property type="component" value="Unassembled WGS sequence"/>
</dbReference>
<dbReference type="SUPFAM" id="SSF55729">
    <property type="entry name" value="Acyl-CoA N-acyltransferases (Nat)"/>
    <property type="match status" value="1"/>
</dbReference>
<reference evidence="9" key="1">
    <citation type="submission" date="2015-06" db="EMBL/GenBank/DDBJ databases">
        <authorList>
            <person name="Urmite Genomes"/>
        </authorList>
    </citation>
    <scope>NUCLEOTIDE SEQUENCE [LARGE SCALE GENOMIC DNA]</scope>
    <source>
        <strain evidence="9">CSUR P1867</strain>
    </source>
</reference>
<dbReference type="GO" id="GO:0016747">
    <property type="term" value="F:acyltransferase activity, transferring groups other than amino-acyl groups"/>
    <property type="evidence" value="ECO:0007669"/>
    <property type="project" value="InterPro"/>
</dbReference>
<proteinExistence type="inferred from homology"/>
<dbReference type="Gene3D" id="3.40.630.30">
    <property type="match status" value="1"/>
</dbReference>
<evidence type="ECO:0000256" key="4">
    <source>
        <dbReference type="ARBA" id="ARBA00022679"/>
    </source>
</evidence>
<evidence type="ECO:0000259" key="7">
    <source>
        <dbReference type="Pfam" id="PF13508"/>
    </source>
</evidence>
<dbReference type="InterPro" id="IPR000182">
    <property type="entry name" value="GNAT_dom"/>
</dbReference>
<dbReference type="PANTHER" id="PTHR36449:SF1">
    <property type="entry name" value="ACETYLTRANSFERASE"/>
    <property type="match status" value="1"/>
</dbReference>